<name>A0ABZ1FTD3_9ACTN</name>
<evidence type="ECO:0008006" key="4">
    <source>
        <dbReference type="Google" id="ProtNLM"/>
    </source>
</evidence>
<evidence type="ECO:0000256" key="1">
    <source>
        <dbReference type="SAM" id="MobiDB-lite"/>
    </source>
</evidence>
<keyword evidence="3" id="KW-1185">Reference proteome</keyword>
<accession>A0ABZ1FTD3</accession>
<dbReference type="Proteomes" id="UP001344251">
    <property type="component" value="Chromosome"/>
</dbReference>
<organism evidence="2 3">
    <name type="scientific">Streptomyces decoyicus</name>
    <dbReference type="NCBI Taxonomy" id="249567"/>
    <lineage>
        <taxon>Bacteria</taxon>
        <taxon>Bacillati</taxon>
        <taxon>Actinomycetota</taxon>
        <taxon>Actinomycetes</taxon>
        <taxon>Kitasatosporales</taxon>
        <taxon>Streptomycetaceae</taxon>
        <taxon>Streptomyces</taxon>
    </lineage>
</organism>
<protein>
    <recommendedName>
        <fullName evidence="4">DUF1918 domain-containing protein</fullName>
    </recommendedName>
</protein>
<dbReference type="RefSeq" id="WP_326623370.1">
    <property type="nucleotide sequence ID" value="NZ_CP109106.1"/>
</dbReference>
<reference evidence="2 3" key="1">
    <citation type="submission" date="2022-10" db="EMBL/GenBank/DDBJ databases">
        <title>The complete genomes of actinobacterial strains from the NBC collection.</title>
        <authorList>
            <person name="Joergensen T.S."/>
            <person name="Alvarez Arevalo M."/>
            <person name="Sterndorff E.B."/>
            <person name="Faurdal D."/>
            <person name="Vuksanovic O."/>
            <person name="Mourched A.-S."/>
            <person name="Charusanti P."/>
            <person name="Shaw S."/>
            <person name="Blin K."/>
            <person name="Weber T."/>
        </authorList>
    </citation>
    <scope>NUCLEOTIDE SEQUENCE [LARGE SCALE GENOMIC DNA]</scope>
    <source>
        <strain evidence="2 3">NBC 01774</strain>
    </source>
</reference>
<gene>
    <name evidence="2" type="ORF">OG863_40655</name>
</gene>
<sequence>MVDVENGKTDECTLRTRDGREISPRMRDGCDPQSVEPGDKLRVLYDPKGATPPLEDEEEVDLDPARTEGQSAAWQR</sequence>
<feature type="region of interest" description="Disordered" evidence="1">
    <location>
        <begin position="22"/>
        <end position="76"/>
    </location>
</feature>
<evidence type="ECO:0000313" key="2">
    <source>
        <dbReference type="EMBL" id="WSB73739.1"/>
    </source>
</evidence>
<evidence type="ECO:0000313" key="3">
    <source>
        <dbReference type="Proteomes" id="UP001344251"/>
    </source>
</evidence>
<dbReference type="EMBL" id="CP109106">
    <property type="protein sequence ID" value="WSB73739.1"/>
    <property type="molecule type" value="Genomic_DNA"/>
</dbReference>
<proteinExistence type="predicted"/>